<keyword evidence="1" id="KW-0732">Signal</keyword>
<dbReference type="Proteomes" id="UP000008332">
    <property type="component" value="Plasmid unnamed1"/>
</dbReference>
<accession>Q21PW9</accession>
<keyword evidence="3" id="KW-1185">Reference proteome</keyword>
<protein>
    <submittedName>
        <fullName evidence="2">Uncharacterized protein</fullName>
    </submittedName>
</protein>
<organism evidence="2 3">
    <name type="scientific">Albidiferax ferrireducens (strain ATCC BAA-621 / DSM 15236 / T118)</name>
    <name type="common">Rhodoferax ferrireducens</name>
    <dbReference type="NCBI Taxonomy" id="338969"/>
    <lineage>
        <taxon>Bacteria</taxon>
        <taxon>Pseudomonadati</taxon>
        <taxon>Pseudomonadota</taxon>
        <taxon>Betaproteobacteria</taxon>
        <taxon>Burkholderiales</taxon>
        <taxon>Comamonadaceae</taxon>
        <taxon>Rhodoferax</taxon>
    </lineage>
</organism>
<dbReference type="KEGG" id="rfr:Rfer_4491"/>
<feature type="signal peptide" evidence="1">
    <location>
        <begin position="1"/>
        <end position="23"/>
    </location>
</feature>
<dbReference type="EMBL" id="CP000268">
    <property type="protein sequence ID" value="ABD72176.1"/>
    <property type="molecule type" value="Genomic_DNA"/>
</dbReference>
<reference evidence="3" key="1">
    <citation type="submission" date="2006-02" db="EMBL/GenBank/DDBJ databases">
        <title>Complete sequence of plasmid 1 of Rhodoferax ferrireducens DSM 15236.</title>
        <authorList>
            <person name="Copeland A."/>
            <person name="Lucas S."/>
            <person name="Lapidus A."/>
            <person name="Barry K."/>
            <person name="Detter J.C."/>
            <person name="Glavina del Rio T."/>
            <person name="Hammon N."/>
            <person name="Israni S."/>
            <person name="Pitluck S."/>
            <person name="Brettin T."/>
            <person name="Bruce D."/>
            <person name="Han C."/>
            <person name="Tapia R."/>
            <person name="Gilna P."/>
            <person name="Kiss H."/>
            <person name="Schmutz J."/>
            <person name="Larimer F."/>
            <person name="Land M."/>
            <person name="Kyrpides N."/>
            <person name="Ivanova N."/>
            <person name="Richardson P."/>
        </authorList>
    </citation>
    <scope>NUCLEOTIDE SEQUENCE [LARGE SCALE GENOMIC DNA]</scope>
    <source>
        <strain evidence="3">ATCC BAA-621 / DSM 15236 / T118</strain>
        <plasmid evidence="3">Plasmid pDSM15236</plasmid>
    </source>
</reference>
<proteinExistence type="predicted"/>
<dbReference type="HOGENOM" id="CLU_1546413_0_0_4"/>
<geneLocation type="plasmid" evidence="3">
    <name>pDSM15236</name>
</geneLocation>
<evidence type="ECO:0000256" key="1">
    <source>
        <dbReference type="SAM" id="SignalP"/>
    </source>
</evidence>
<sequence precursor="true">MEVVMRLGICLLSFALIGGAVQAQQIPASSVSGTYRAVAGIAVPSIPSNICTADNGLCYNSSSPPPTSVVAAPTSLQGSYCGQVIYTAPDSLGNTPSGYAPQGTTSERHCNGSTLSLSGPWYAPTGIANCPSGYLSGMTGPAIPGFTYQQSAPDGGTTTIYGGATSVFTCFKS</sequence>
<gene>
    <name evidence="2" type="ordered locus">Rfer_4491</name>
</gene>
<evidence type="ECO:0000313" key="3">
    <source>
        <dbReference type="Proteomes" id="UP000008332"/>
    </source>
</evidence>
<name>Q21PW9_ALBFT</name>
<dbReference type="AlphaFoldDB" id="Q21PW9"/>
<evidence type="ECO:0000313" key="2">
    <source>
        <dbReference type="EMBL" id="ABD72176.1"/>
    </source>
</evidence>
<feature type="chain" id="PRO_5004200193" evidence="1">
    <location>
        <begin position="24"/>
        <end position="173"/>
    </location>
</feature>
<keyword evidence="2" id="KW-0614">Plasmid</keyword>